<organism evidence="1">
    <name type="scientific">Sesamum latifolium</name>
    <dbReference type="NCBI Taxonomy" id="2727402"/>
    <lineage>
        <taxon>Eukaryota</taxon>
        <taxon>Viridiplantae</taxon>
        <taxon>Streptophyta</taxon>
        <taxon>Embryophyta</taxon>
        <taxon>Tracheophyta</taxon>
        <taxon>Spermatophyta</taxon>
        <taxon>Magnoliopsida</taxon>
        <taxon>eudicotyledons</taxon>
        <taxon>Gunneridae</taxon>
        <taxon>Pentapetalae</taxon>
        <taxon>asterids</taxon>
        <taxon>lamiids</taxon>
        <taxon>Lamiales</taxon>
        <taxon>Pedaliaceae</taxon>
        <taxon>Sesamum</taxon>
    </lineage>
</organism>
<name>A0AAW2TPC9_9LAMI</name>
<proteinExistence type="predicted"/>
<comment type="caution">
    <text evidence="1">The sequence shown here is derived from an EMBL/GenBank/DDBJ whole genome shotgun (WGS) entry which is preliminary data.</text>
</comment>
<reference evidence="1" key="2">
    <citation type="journal article" date="2024" name="Plant">
        <title>Genomic evolution and insights into agronomic trait innovations of Sesamum species.</title>
        <authorList>
            <person name="Miao H."/>
            <person name="Wang L."/>
            <person name="Qu L."/>
            <person name="Liu H."/>
            <person name="Sun Y."/>
            <person name="Le M."/>
            <person name="Wang Q."/>
            <person name="Wei S."/>
            <person name="Zheng Y."/>
            <person name="Lin W."/>
            <person name="Duan Y."/>
            <person name="Cao H."/>
            <person name="Xiong S."/>
            <person name="Wang X."/>
            <person name="Wei L."/>
            <person name="Li C."/>
            <person name="Ma Q."/>
            <person name="Ju M."/>
            <person name="Zhao R."/>
            <person name="Li G."/>
            <person name="Mu C."/>
            <person name="Tian Q."/>
            <person name="Mei H."/>
            <person name="Zhang T."/>
            <person name="Gao T."/>
            <person name="Zhang H."/>
        </authorList>
    </citation>
    <scope>NUCLEOTIDE SEQUENCE</scope>
    <source>
        <strain evidence="1">KEN1</strain>
    </source>
</reference>
<sequence length="97" mass="10566">MDGGLGFRSLRAQNLGLLSKQVWCIVTAPHSLASQILHAKYFPHGNFFNAKAGAKSLLHKEIAYGVMTIEIGDGSRVNVTGDLWLPHPPTSKLICRP</sequence>
<reference evidence="1" key="1">
    <citation type="submission" date="2020-06" db="EMBL/GenBank/DDBJ databases">
        <authorList>
            <person name="Li T."/>
            <person name="Hu X."/>
            <person name="Zhang T."/>
            <person name="Song X."/>
            <person name="Zhang H."/>
            <person name="Dai N."/>
            <person name="Sheng W."/>
            <person name="Hou X."/>
            <person name="Wei L."/>
        </authorList>
    </citation>
    <scope>NUCLEOTIDE SEQUENCE</scope>
    <source>
        <strain evidence="1">KEN1</strain>
        <tissue evidence="1">Leaf</tissue>
    </source>
</reference>
<evidence type="ECO:0000313" key="1">
    <source>
        <dbReference type="EMBL" id="KAL0406294.1"/>
    </source>
</evidence>
<protein>
    <submittedName>
        <fullName evidence="1">Uncharacterized protein</fullName>
    </submittedName>
</protein>
<dbReference type="EMBL" id="JACGWN010000014">
    <property type="protein sequence ID" value="KAL0406294.1"/>
    <property type="molecule type" value="Genomic_DNA"/>
</dbReference>
<accession>A0AAW2TPC9</accession>
<gene>
    <name evidence="1" type="ORF">Slati_3943300</name>
</gene>
<dbReference type="AlphaFoldDB" id="A0AAW2TPC9"/>